<accession>A0ABQ4KDZ3</accession>
<protein>
    <submittedName>
        <fullName evidence="1">Uncharacterized protein</fullName>
    </submittedName>
</protein>
<evidence type="ECO:0000313" key="1">
    <source>
        <dbReference type="EMBL" id="GIN23098.1"/>
    </source>
</evidence>
<name>A0ABQ4KDZ3_9BACI</name>
<dbReference type="RefSeq" id="WP_212963866.1">
    <property type="nucleotide sequence ID" value="NZ_BOQT01000026.1"/>
</dbReference>
<dbReference type="Proteomes" id="UP000680279">
    <property type="component" value="Unassembled WGS sequence"/>
</dbReference>
<dbReference type="EMBL" id="BOQT01000026">
    <property type="protein sequence ID" value="GIN23098.1"/>
    <property type="molecule type" value="Genomic_DNA"/>
</dbReference>
<comment type="caution">
    <text evidence="1">The sequence shown here is derived from an EMBL/GenBank/DDBJ whole genome shotgun (WGS) entry which is preliminary data.</text>
</comment>
<organism evidence="1 2">
    <name type="scientific">Siminovitchia fordii</name>
    <dbReference type="NCBI Taxonomy" id="254759"/>
    <lineage>
        <taxon>Bacteria</taxon>
        <taxon>Bacillati</taxon>
        <taxon>Bacillota</taxon>
        <taxon>Bacilli</taxon>
        <taxon>Bacillales</taxon>
        <taxon>Bacillaceae</taxon>
        <taxon>Siminovitchia</taxon>
    </lineage>
</organism>
<evidence type="ECO:0000313" key="2">
    <source>
        <dbReference type="Proteomes" id="UP000680279"/>
    </source>
</evidence>
<keyword evidence="2" id="KW-1185">Reference proteome</keyword>
<sequence>MKMNHEERRELLELLRVLRDIHGNDFKLHNEIKAVVNLLLEQHEVKINKENNNLHLRGKTAEQVRITIPKDEKGSGVWIQNEESGLEAKYKPVRTKGYFDK</sequence>
<reference evidence="1 2" key="1">
    <citation type="submission" date="2021-03" db="EMBL/GenBank/DDBJ databases">
        <title>Antimicrobial resistance genes in bacteria isolated from Japanese honey, and their potential for conferring macrolide and lincosamide resistance in the American foulbrood pathogen Paenibacillus larvae.</title>
        <authorList>
            <person name="Okamoto M."/>
            <person name="Kumagai M."/>
            <person name="Kanamori H."/>
            <person name="Takamatsu D."/>
        </authorList>
    </citation>
    <scope>NUCLEOTIDE SEQUENCE [LARGE SCALE GENOMIC DNA]</scope>
    <source>
        <strain evidence="1 2">J1TS3</strain>
    </source>
</reference>
<gene>
    <name evidence="1" type="ORF">J1TS3_42320</name>
</gene>
<proteinExistence type="predicted"/>